<evidence type="ECO:0000256" key="1">
    <source>
        <dbReference type="SAM" id="Phobius"/>
    </source>
</evidence>
<evidence type="ECO:0000313" key="2">
    <source>
        <dbReference type="Proteomes" id="UP000887540"/>
    </source>
</evidence>
<dbReference type="Proteomes" id="UP000887540">
    <property type="component" value="Unplaced"/>
</dbReference>
<organism evidence="2 3">
    <name type="scientific">Acrobeloides nanus</name>
    <dbReference type="NCBI Taxonomy" id="290746"/>
    <lineage>
        <taxon>Eukaryota</taxon>
        <taxon>Metazoa</taxon>
        <taxon>Ecdysozoa</taxon>
        <taxon>Nematoda</taxon>
        <taxon>Chromadorea</taxon>
        <taxon>Rhabditida</taxon>
        <taxon>Tylenchina</taxon>
        <taxon>Cephalobomorpha</taxon>
        <taxon>Cephaloboidea</taxon>
        <taxon>Cephalobidae</taxon>
        <taxon>Acrobeloides</taxon>
    </lineage>
</organism>
<sequence length="93" mass="10237">MTKGDQTVRMCDDAQFCSYLRVSNNDCKTSSTCTFFNAIKTNPLQSLINPANRDSTDCTVCCCNKDGCNFAIGTKAFATLILACLSLVYFIKH</sequence>
<reference evidence="3" key="1">
    <citation type="submission" date="2022-11" db="UniProtKB">
        <authorList>
            <consortium name="WormBaseParasite"/>
        </authorList>
    </citation>
    <scope>IDENTIFICATION</scope>
</reference>
<evidence type="ECO:0000313" key="3">
    <source>
        <dbReference type="WBParaSite" id="ACRNAN_scaffold2819.g9086.t1"/>
    </source>
</evidence>
<accession>A0A914DIP3</accession>
<feature type="transmembrane region" description="Helical" evidence="1">
    <location>
        <begin position="70"/>
        <end position="91"/>
    </location>
</feature>
<keyword evidence="1" id="KW-0472">Membrane</keyword>
<keyword evidence="1" id="KW-1133">Transmembrane helix</keyword>
<keyword evidence="1" id="KW-0812">Transmembrane</keyword>
<keyword evidence="2" id="KW-1185">Reference proteome</keyword>
<name>A0A914DIP3_9BILA</name>
<dbReference type="WBParaSite" id="ACRNAN_scaffold2819.g9086.t1">
    <property type="protein sequence ID" value="ACRNAN_scaffold2819.g9086.t1"/>
    <property type="gene ID" value="ACRNAN_scaffold2819.g9086"/>
</dbReference>
<protein>
    <submittedName>
        <fullName evidence="3">Uncharacterized protein</fullName>
    </submittedName>
</protein>
<dbReference type="AlphaFoldDB" id="A0A914DIP3"/>
<proteinExistence type="predicted"/>